<dbReference type="RefSeq" id="WP_035916610.1">
    <property type="nucleotide sequence ID" value="NZ_JAAC01000194.1"/>
</dbReference>
<evidence type="ECO:0000313" key="1">
    <source>
        <dbReference type="EMBL" id="KDE61281.1"/>
    </source>
</evidence>
<accession>A0AB73BTT9</accession>
<protein>
    <submittedName>
        <fullName evidence="1">Uncharacterized protein</fullName>
    </submittedName>
</protein>
<dbReference type="AlphaFoldDB" id="A0AB73BTT9"/>
<organism evidence="1 2">
    <name type="scientific">Fusobacterium necrophorum BL</name>
    <dbReference type="NCBI Taxonomy" id="1441732"/>
    <lineage>
        <taxon>Bacteria</taxon>
        <taxon>Fusobacteriati</taxon>
        <taxon>Fusobacteriota</taxon>
        <taxon>Fusobacteriia</taxon>
        <taxon>Fusobacteriales</taxon>
        <taxon>Fusobacteriaceae</taxon>
        <taxon>Fusobacterium</taxon>
    </lineage>
</organism>
<proteinExistence type="predicted"/>
<name>A0AB73BTT9_9FUSO</name>
<dbReference type="EMBL" id="JAAC01000194">
    <property type="protein sequence ID" value="KDE61281.1"/>
    <property type="molecule type" value="Genomic_DNA"/>
</dbReference>
<sequence length="131" mass="15583">MIENPLESYNRKYITADERKEVEKILSEEKGENYFVDWEAYDDFLEGNYRAEINYLVFQAKNRVNNLSEIENGNFEDVDDKEAVFHNFTEDGKIILDDNMKNKKKVEYETGKEVVINLHGEIVKDTKNQRY</sequence>
<dbReference type="Proteomes" id="UP000027473">
    <property type="component" value="Unassembled WGS sequence"/>
</dbReference>
<reference evidence="1 2" key="1">
    <citation type="submission" date="2014-01" db="EMBL/GenBank/DDBJ databases">
        <title>Comparative genomics of Fusobacterium necrophorum wild isolates.</title>
        <authorList>
            <person name="Kittichotirat W."/>
            <person name="Bumgarner R.E."/>
            <person name="Lawrence P."/>
        </authorList>
    </citation>
    <scope>NUCLEOTIDE SEQUENCE [LARGE SCALE GENOMIC DNA]</scope>
    <source>
        <strain evidence="1 2">BL</strain>
    </source>
</reference>
<gene>
    <name evidence="1" type="ORF">FUSO3_10620</name>
</gene>
<comment type="caution">
    <text evidence="1">The sequence shown here is derived from an EMBL/GenBank/DDBJ whole genome shotgun (WGS) entry which is preliminary data.</text>
</comment>
<evidence type="ECO:0000313" key="2">
    <source>
        <dbReference type="Proteomes" id="UP000027473"/>
    </source>
</evidence>